<accession>A0A8B8LR17</accession>
<reference evidence="3" key="2">
    <citation type="submission" date="2025-08" db="UniProtKB">
        <authorList>
            <consortium name="RefSeq"/>
        </authorList>
    </citation>
    <scope>IDENTIFICATION</scope>
    <source>
        <tissue evidence="3">Young leaves</tissue>
    </source>
</reference>
<dbReference type="GeneID" id="113866713"/>
<dbReference type="SMART" id="SM00452">
    <property type="entry name" value="STI"/>
    <property type="match status" value="1"/>
</dbReference>
<sequence>MLKLLPLCFLILAFSIQPLLASEPEPVLDRQGNPLEPGVGYYVWPLWANNGGLALGETMNKTCPLDVTRNPYIIGLPVTFTVPGLDYIPTLTDLTVNFSLLSTPCFQPTVWKINKVGSGLWFVSTLGVAGDVTSKFKIERLEGEQSCEIYSFKYCPTVPGTLGLCAPIGTYVDAGGTKVMAIGDAIEPYYVRFQKVSTYPRENNQGFSSAY</sequence>
<gene>
    <name evidence="3" type="primary">LOC113866713</name>
</gene>
<dbReference type="Proteomes" id="UP000694853">
    <property type="component" value="Unplaced"/>
</dbReference>
<reference evidence="2" key="1">
    <citation type="journal article" date="2019" name="Toxins">
        <title>Detection of Abrin-Like and Prepropulchellin-Like Toxin Genes and Transcripts Using Whole Genome Sequencing and Full-Length Transcript Sequencing of Abrus precatorius.</title>
        <authorList>
            <person name="Hovde B.T."/>
            <person name="Daligault H.E."/>
            <person name="Hanschen E.R."/>
            <person name="Kunde Y.A."/>
            <person name="Johnson M.B."/>
            <person name="Starkenburg S.R."/>
            <person name="Johnson S.L."/>
        </authorList>
    </citation>
    <scope>NUCLEOTIDE SEQUENCE [LARGE SCALE GENOMIC DNA]</scope>
</reference>
<dbReference type="PANTHER" id="PTHR33107:SF33">
    <property type="entry name" value="KUNITZ TYPE TRYPSIN INHIBITOR"/>
    <property type="match status" value="1"/>
</dbReference>
<keyword evidence="2" id="KW-1185">Reference proteome</keyword>
<dbReference type="KEGG" id="aprc:113866713"/>
<dbReference type="Gene3D" id="2.80.10.50">
    <property type="match status" value="1"/>
</dbReference>
<dbReference type="RefSeq" id="XP_027357324.1">
    <property type="nucleotide sequence ID" value="XM_027501523.1"/>
</dbReference>
<dbReference type="InterPro" id="IPR056368">
    <property type="entry name" value="KTI1"/>
</dbReference>
<name>A0A8B8LR17_ABRPR</name>
<feature type="signal peptide" evidence="1">
    <location>
        <begin position="1"/>
        <end position="21"/>
    </location>
</feature>
<dbReference type="PANTHER" id="PTHR33107">
    <property type="entry name" value="KUNITZ TRYPSIN INHIBITOR 2"/>
    <property type="match status" value="1"/>
</dbReference>
<keyword evidence="1" id="KW-0732">Signal</keyword>
<evidence type="ECO:0000313" key="3">
    <source>
        <dbReference type="RefSeq" id="XP_027357324.1"/>
    </source>
</evidence>
<dbReference type="GO" id="GO:0004866">
    <property type="term" value="F:endopeptidase inhibitor activity"/>
    <property type="evidence" value="ECO:0007669"/>
    <property type="project" value="InterPro"/>
</dbReference>
<evidence type="ECO:0000256" key="1">
    <source>
        <dbReference type="SAM" id="SignalP"/>
    </source>
</evidence>
<organism evidence="2 3">
    <name type="scientific">Abrus precatorius</name>
    <name type="common">Indian licorice</name>
    <name type="synonym">Glycine abrus</name>
    <dbReference type="NCBI Taxonomy" id="3816"/>
    <lineage>
        <taxon>Eukaryota</taxon>
        <taxon>Viridiplantae</taxon>
        <taxon>Streptophyta</taxon>
        <taxon>Embryophyta</taxon>
        <taxon>Tracheophyta</taxon>
        <taxon>Spermatophyta</taxon>
        <taxon>Magnoliopsida</taxon>
        <taxon>eudicotyledons</taxon>
        <taxon>Gunneridae</taxon>
        <taxon>Pentapetalae</taxon>
        <taxon>rosids</taxon>
        <taxon>fabids</taxon>
        <taxon>Fabales</taxon>
        <taxon>Fabaceae</taxon>
        <taxon>Papilionoideae</taxon>
        <taxon>50 kb inversion clade</taxon>
        <taxon>NPAAA clade</taxon>
        <taxon>indigoferoid/millettioid clade</taxon>
        <taxon>Abreae</taxon>
        <taxon>Abrus</taxon>
    </lineage>
</organism>
<protein>
    <submittedName>
        <fullName evidence="3">Miraculin-like</fullName>
    </submittedName>
</protein>
<dbReference type="SUPFAM" id="SSF50386">
    <property type="entry name" value="STI-like"/>
    <property type="match status" value="1"/>
</dbReference>
<evidence type="ECO:0000313" key="2">
    <source>
        <dbReference type="Proteomes" id="UP000694853"/>
    </source>
</evidence>
<dbReference type="OrthoDB" id="1337353at2759"/>
<dbReference type="InterPro" id="IPR011065">
    <property type="entry name" value="Kunitz_inhibitor_STI-like_sf"/>
</dbReference>
<dbReference type="AlphaFoldDB" id="A0A8B8LR17"/>
<dbReference type="InterPro" id="IPR002160">
    <property type="entry name" value="Prot_inh_Kunz-lg"/>
</dbReference>
<proteinExistence type="predicted"/>
<feature type="chain" id="PRO_5034795599" evidence="1">
    <location>
        <begin position="22"/>
        <end position="211"/>
    </location>
</feature>
<dbReference type="Pfam" id="PF00197">
    <property type="entry name" value="Kunitz_legume"/>
    <property type="match status" value="1"/>
</dbReference>
<dbReference type="CDD" id="cd00178">
    <property type="entry name" value="beta-trefoil_STI"/>
    <property type="match status" value="1"/>
</dbReference>